<evidence type="ECO:0000256" key="1">
    <source>
        <dbReference type="ARBA" id="ARBA00000085"/>
    </source>
</evidence>
<evidence type="ECO:0000259" key="8">
    <source>
        <dbReference type="PROSITE" id="PS50109"/>
    </source>
</evidence>
<keyword evidence="3" id="KW-0808">Transferase</keyword>
<dbReference type="InterPro" id="IPR011712">
    <property type="entry name" value="Sig_transdc_His_kin_sub3_dim/P"/>
</dbReference>
<dbReference type="InterPro" id="IPR029016">
    <property type="entry name" value="GAF-like_dom_sf"/>
</dbReference>
<keyword evidence="4" id="KW-0547">Nucleotide-binding</keyword>
<dbReference type="EMBL" id="QXUF01000074">
    <property type="protein sequence ID" value="RIM99180.1"/>
    <property type="molecule type" value="Genomic_DNA"/>
</dbReference>
<dbReference type="GO" id="GO:0000155">
    <property type="term" value="F:phosphorelay sensor kinase activity"/>
    <property type="evidence" value="ECO:0007669"/>
    <property type="project" value="InterPro"/>
</dbReference>
<dbReference type="PROSITE" id="PS50109">
    <property type="entry name" value="HIS_KIN"/>
    <property type="match status" value="1"/>
</dbReference>
<dbReference type="InterPro" id="IPR050482">
    <property type="entry name" value="Sensor_HK_TwoCompSys"/>
</dbReference>
<dbReference type="Gene3D" id="1.20.5.1930">
    <property type="match status" value="1"/>
</dbReference>
<dbReference type="EC" id="2.7.13.3" evidence="2"/>
<dbReference type="Pfam" id="PF13185">
    <property type="entry name" value="GAF_2"/>
    <property type="match status" value="1"/>
</dbReference>
<keyword evidence="6" id="KW-0067">ATP-binding</keyword>
<comment type="catalytic activity">
    <reaction evidence="1">
        <text>ATP + protein L-histidine = ADP + protein N-phospho-L-histidine.</text>
        <dbReference type="EC" id="2.7.13.3"/>
    </reaction>
</comment>
<dbReference type="GO" id="GO:0046983">
    <property type="term" value="F:protein dimerization activity"/>
    <property type="evidence" value="ECO:0007669"/>
    <property type="project" value="InterPro"/>
</dbReference>
<dbReference type="Proteomes" id="UP000286317">
    <property type="component" value="Unassembled WGS sequence"/>
</dbReference>
<dbReference type="PANTHER" id="PTHR24421">
    <property type="entry name" value="NITRATE/NITRITE SENSOR PROTEIN NARX-RELATED"/>
    <property type="match status" value="1"/>
</dbReference>
<dbReference type="OrthoDB" id="9795828at2"/>
<proteinExistence type="predicted"/>
<dbReference type="Pfam" id="PF02518">
    <property type="entry name" value="HATPase_c"/>
    <property type="match status" value="1"/>
</dbReference>
<dbReference type="PANTHER" id="PTHR24421:SF40">
    <property type="entry name" value="SENSOR HISTIDINE KINASE YHCY"/>
    <property type="match status" value="1"/>
</dbReference>
<dbReference type="CDD" id="cd16917">
    <property type="entry name" value="HATPase_UhpB-NarQ-NarX-like"/>
    <property type="match status" value="1"/>
</dbReference>
<dbReference type="Gene3D" id="3.30.450.40">
    <property type="match status" value="1"/>
</dbReference>
<evidence type="ECO:0000256" key="6">
    <source>
        <dbReference type="ARBA" id="ARBA00022840"/>
    </source>
</evidence>
<evidence type="ECO:0000256" key="7">
    <source>
        <dbReference type="ARBA" id="ARBA00023012"/>
    </source>
</evidence>
<organism evidence="9 10">
    <name type="scientific">Staphylococcus shinii</name>
    <dbReference type="NCBI Taxonomy" id="2912228"/>
    <lineage>
        <taxon>Bacteria</taxon>
        <taxon>Bacillati</taxon>
        <taxon>Bacillota</taxon>
        <taxon>Bacilli</taxon>
        <taxon>Bacillales</taxon>
        <taxon>Staphylococcaceae</taxon>
        <taxon>Staphylococcus</taxon>
    </lineage>
</organism>
<evidence type="ECO:0000256" key="4">
    <source>
        <dbReference type="ARBA" id="ARBA00022741"/>
    </source>
</evidence>
<evidence type="ECO:0000313" key="9">
    <source>
        <dbReference type="EMBL" id="RIM99180.1"/>
    </source>
</evidence>
<feature type="domain" description="Histidine kinase" evidence="8">
    <location>
        <begin position="183"/>
        <end position="369"/>
    </location>
</feature>
<protein>
    <recommendedName>
        <fullName evidence="2">histidine kinase</fullName>
        <ecNumber evidence="2">2.7.13.3</ecNumber>
    </recommendedName>
</protein>
<keyword evidence="10" id="KW-1185">Reference proteome</keyword>
<dbReference type="GO" id="GO:0016020">
    <property type="term" value="C:membrane"/>
    <property type="evidence" value="ECO:0007669"/>
    <property type="project" value="InterPro"/>
</dbReference>
<reference evidence="9 10" key="1">
    <citation type="journal article" date="2016" name="Front. Microbiol.">
        <title>Comprehensive Phylogenetic Analysis of Bovine Non-aureus Staphylococci Species Based on Whole-Genome Sequencing.</title>
        <authorList>
            <person name="Naushad S."/>
            <person name="Barkema H.W."/>
            <person name="Luby C."/>
            <person name="Condas L.A."/>
            <person name="Nobrega D.B."/>
            <person name="Carson D.A."/>
            <person name="De Buck J."/>
        </authorList>
    </citation>
    <scope>NUCLEOTIDE SEQUENCE [LARGE SCALE GENOMIC DNA]</scope>
    <source>
        <strain evidence="9 10">SNUC 4554</strain>
    </source>
</reference>
<dbReference type="SUPFAM" id="SSF55781">
    <property type="entry name" value="GAF domain-like"/>
    <property type="match status" value="1"/>
</dbReference>
<dbReference type="Pfam" id="PF07730">
    <property type="entry name" value="HisKA_3"/>
    <property type="match status" value="1"/>
</dbReference>
<dbReference type="GO" id="GO:0005524">
    <property type="term" value="F:ATP binding"/>
    <property type="evidence" value="ECO:0007669"/>
    <property type="project" value="UniProtKB-KW"/>
</dbReference>
<comment type="caution">
    <text evidence="9">The sequence shown here is derived from an EMBL/GenBank/DDBJ whole genome shotgun (WGS) entry which is preliminary data.</text>
</comment>
<evidence type="ECO:0000256" key="3">
    <source>
        <dbReference type="ARBA" id="ARBA00022679"/>
    </source>
</evidence>
<dbReference type="InterPro" id="IPR003594">
    <property type="entry name" value="HATPase_dom"/>
</dbReference>
<gene>
    <name evidence="9" type="ORF">BU112_10160</name>
</gene>
<accession>A0A418IDV2</accession>
<dbReference type="AlphaFoldDB" id="A0A418IDV2"/>
<sequence length="369" mass="41786">MEKPTRLALLKEIAEFLNEETETYNMIQSALKYLIEGTTFTTGWIFFIDDDGQHELVAHYDLPGALAKQNCKYMCEGTCWCVQAYQNKKLTKASNIINCSRINLANRAFHEESEGITHHATVPLRSGDELFGLLNVATPYKTSYSEEDLELLESVAFQIGSAIKRIALTDQEKEAARISERNRLARDLHDSVNQLLFSVKLTAHAAQGISNEEVSRKAFNIIEETSQQAVNEMRALIWQLKPVGLEQGLVKAIQNYSDVLQLDLTVSVEGLINLPSNIEENIYRIIQEGMNNTKKHAQDTEIKLKLAQNQDYFYVEIKDYGIGFNMQQTSYNNSHGINNMKQRAKAVKANIDITSEENNGTQIYIKVPL</sequence>
<evidence type="ECO:0000256" key="5">
    <source>
        <dbReference type="ARBA" id="ARBA00022777"/>
    </source>
</evidence>
<dbReference type="InterPro" id="IPR003018">
    <property type="entry name" value="GAF"/>
</dbReference>
<evidence type="ECO:0000313" key="10">
    <source>
        <dbReference type="Proteomes" id="UP000286317"/>
    </source>
</evidence>
<dbReference type="SMART" id="SM00065">
    <property type="entry name" value="GAF"/>
    <property type="match status" value="1"/>
</dbReference>
<name>A0A418IDV2_9STAP</name>
<keyword evidence="5" id="KW-0418">Kinase</keyword>
<dbReference type="SUPFAM" id="SSF55874">
    <property type="entry name" value="ATPase domain of HSP90 chaperone/DNA topoisomerase II/histidine kinase"/>
    <property type="match status" value="1"/>
</dbReference>
<keyword evidence="7" id="KW-0902">Two-component regulatory system</keyword>
<dbReference type="InterPro" id="IPR005467">
    <property type="entry name" value="His_kinase_dom"/>
</dbReference>
<dbReference type="InterPro" id="IPR036890">
    <property type="entry name" value="HATPase_C_sf"/>
</dbReference>
<dbReference type="RefSeq" id="WP_119585961.1">
    <property type="nucleotide sequence ID" value="NZ_JAWVBH010000001.1"/>
</dbReference>
<dbReference type="Gene3D" id="3.30.565.10">
    <property type="entry name" value="Histidine kinase-like ATPase, C-terminal domain"/>
    <property type="match status" value="1"/>
</dbReference>
<evidence type="ECO:0000256" key="2">
    <source>
        <dbReference type="ARBA" id="ARBA00012438"/>
    </source>
</evidence>